<proteinExistence type="predicted"/>
<accession>E1Y942</accession>
<dbReference type="SUPFAM" id="SSF48371">
    <property type="entry name" value="ARM repeat"/>
    <property type="match status" value="1"/>
</dbReference>
<dbReference type="InterPro" id="IPR011989">
    <property type="entry name" value="ARM-like"/>
</dbReference>
<dbReference type="InterPro" id="IPR016024">
    <property type="entry name" value="ARM-type_fold"/>
</dbReference>
<name>E1Y942_9BACT</name>
<dbReference type="InterPro" id="IPR054701">
    <property type="entry name" value="DVU0298-like"/>
</dbReference>
<gene>
    <name evidence="1" type="ORF">N47_A11150</name>
</gene>
<reference evidence="1" key="1">
    <citation type="journal article" date="2011" name="Environ. Microbiol.">
        <title>Genomic insights into the metabolic potential of the polycyclic aromatic hydrocarbon degrading sulfate-reducing Deltaproteobacterium N47.</title>
        <authorList>
            <person name="Bergmann F."/>
            <person name="Selesi D."/>
            <person name="Weinmaier T."/>
            <person name="Tischler P."/>
            <person name="Rattei T."/>
            <person name="Meckenstock R.U."/>
        </authorList>
    </citation>
    <scope>NUCLEOTIDE SEQUENCE</scope>
</reference>
<dbReference type="AlphaFoldDB" id="E1Y942"/>
<dbReference type="EMBL" id="FR695864">
    <property type="protein sequence ID" value="CBX27086.1"/>
    <property type="molecule type" value="Genomic_DNA"/>
</dbReference>
<evidence type="ECO:0008006" key="2">
    <source>
        <dbReference type="Google" id="ProtNLM"/>
    </source>
</evidence>
<evidence type="ECO:0000313" key="1">
    <source>
        <dbReference type="EMBL" id="CBX27086.1"/>
    </source>
</evidence>
<dbReference type="Gene3D" id="1.25.10.10">
    <property type="entry name" value="Leucine-rich Repeat Variant"/>
    <property type="match status" value="1"/>
</dbReference>
<organism evidence="1">
    <name type="scientific">uncultured Desulfobacterium sp</name>
    <dbReference type="NCBI Taxonomy" id="201089"/>
    <lineage>
        <taxon>Bacteria</taxon>
        <taxon>Pseudomonadati</taxon>
        <taxon>Thermodesulfobacteriota</taxon>
        <taxon>Desulfobacteria</taxon>
        <taxon>Desulfobacterales</taxon>
        <taxon>Desulfobacteriaceae</taxon>
        <taxon>Desulfobacterium</taxon>
        <taxon>environmental samples</taxon>
    </lineage>
</organism>
<dbReference type="NCBIfam" id="NF045662">
    <property type="entry name" value="DVU0298_fam"/>
    <property type="match status" value="1"/>
</dbReference>
<protein>
    <recommendedName>
        <fullName evidence="2">HEAT repeat domain-containing protein</fullName>
    </recommendedName>
</protein>
<sequence>MLVKRIGGQKLKKIIYEILSDPNFNLKISDLLLFPGRQAVNYLISHLYSKEELIKWRAVTAMGEVVSALAGTDLESARIVMRRLIWNLNDESGGIGWGSPEAMGEIIAMHDKLGEEYNRVLISYIDKKGNFLENEVLQQGVLWGIGRIAVTKPQLVRDSFSLLVPYLEHRDSLSRGLAARAMATIDHKKAKPALLFLKNDSSIIKIYENGKFVEFMTSQIVDNIL</sequence>